<comment type="caution">
    <text evidence="2">The sequence shown here is derived from an EMBL/GenBank/DDBJ whole genome shotgun (WGS) entry which is preliminary data.</text>
</comment>
<dbReference type="Proteomes" id="UP001600888">
    <property type="component" value="Unassembled WGS sequence"/>
</dbReference>
<accession>A0ABR4E9X1</accession>
<protein>
    <recommendedName>
        <fullName evidence="1">Methyltransferase type 11 domain-containing protein</fullName>
    </recommendedName>
</protein>
<evidence type="ECO:0000259" key="1">
    <source>
        <dbReference type="Pfam" id="PF08241"/>
    </source>
</evidence>
<dbReference type="PANTHER" id="PTHR43861:SF1">
    <property type="entry name" value="TRANS-ACONITATE 2-METHYLTRANSFERASE"/>
    <property type="match status" value="1"/>
</dbReference>
<dbReference type="CDD" id="cd02440">
    <property type="entry name" value="AdoMet_MTases"/>
    <property type="match status" value="1"/>
</dbReference>
<dbReference type="Gene3D" id="3.40.50.150">
    <property type="entry name" value="Vaccinia Virus protein VP39"/>
    <property type="match status" value="1"/>
</dbReference>
<name>A0ABR4E9X1_9PEZI</name>
<organism evidence="2 3">
    <name type="scientific">Diaporthe vaccinii</name>
    <dbReference type="NCBI Taxonomy" id="105482"/>
    <lineage>
        <taxon>Eukaryota</taxon>
        <taxon>Fungi</taxon>
        <taxon>Dikarya</taxon>
        <taxon>Ascomycota</taxon>
        <taxon>Pezizomycotina</taxon>
        <taxon>Sordariomycetes</taxon>
        <taxon>Sordariomycetidae</taxon>
        <taxon>Diaporthales</taxon>
        <taxon>Diaporthaceae</taxon>
        <taxon>Diaporthe</taxon>
        <taxon>Diaporthe eres species complex</taxon>
    </lineage>
</organism>
<feature type="domain" description="Methyltransferase type 11" evidence="1">
    <location>
        <begin position="53"/>
        <end position="163"/>
    </location>
</feature>
<evidence type="ECO:0000313" key="3">
    <source>
        <dbReference type="Proteomes" id="UP001600888"/>
    </source>
</evidence>
<sequence>MASPARLIDREEWSTFAPSFMQVAAQGPGVAPAHAMVEHINKLLPFSTATLVVDMGCGPGQITDAILREHSTEIATAATVIGADNNPQMLAAYTARKTNALNGGKEYWARAETTTTDIHDCAAFSDDSVTHMLAGFVVFLVPEPVKAVEAMRRKLAPGGALAFSSWASSDWQDLMYYPRKVRPDLVMPTPPADWTQPDGVRKQLQQIGFRDIQVEQTKGYWAFTDYDEVCRFILTKMPLAARVISQMSDEEVLQTHALMVSDLKAKYPTVPAEMVGTATVAYCLK</sequence>
<proteinExistence type="predicted"/>
<dbReference type="PANTHER" id="PTHR43861">
    <property type="entry name" value="TRANS-ACONITATE 2-METHYLTRANSFERASE-RELATED"/>
    <property type="match status" value="1"/>
</dbReference>
<dbReference type="EMBL" id="JBAWTH010000078">
    <property type="protein sequence ID" value="KAL2279222.1"/>
    <property type="molecule type" value="Genomic_DNA"/>
</dbReference>
<dbReference type="InterPro" id="IPR013216">
    <property type="entry name" value="Methyltransf_11"/>
</dbReference>
<evidence type="ECO:0000313" key="2">
    <source>
        <dbReference type="EMBL" id="KAL2279222.1"/>
    </source>
</evidence>
<dbReference type="Pfam" id="PF08241">
    <property type="entry name" value="Methyltransf_11"/>
    <property type="match status" value="1"/>
</dbReference>
<keyword evidence="3" id="KW-1185">Reference proteome</keyword>
<dbReference type="SUPFAM" id="SSF53335">
    <property type="entry name" value="S-adenosyl-L-methionine-dependent methyltransferases"/>
    <property type="match status" value="1"/>
</dbReference>
<gene>
    <name evidence="2" type="ORF">FJTKL_13596</name>
</gene>
<reference evidence="2 3" key="1">
    <citation type="submission" date="2024-03" db="EMBL/GenBank/DDBJ databases">
        <title>A high-quality draft genome sequence of Diaporthe vaccinii, a causative agent of upright dieback and viscid rot disease in cranberry plants.</title>
        <authorList>
            <person name="Sarrasin M."/>
            <person name="Lang B.F."/>
            <person name="Burger G."/>
        </authorList>
    </citation>
    <scope>NUCLEOTIDE SEQUENCE [LARGE SCALE GENOMIC DNA]</scope>
    <source>
        <strain evidence="2 3">IS7</strain>
    </source>
</reference>
<dbReference type="InterPro" id="IPR029063">
    <property type="entry name" value="SAM-dependent_MTases_sf"/>
</dbReference>